<protein>
    <submittedName>
        <fullName evidence="5">60S ribosomal protein L26-1</fullName>
    </submittedName>
</protein>
<dbReference type="EMBL" id="JARBJD010000003">
    <property type="protein sequence ID" value="KAK2964230.1"/>
    <property type="molecule type" value="Genomic_DNA"/>
</dbReference>
<keyword evidence="6" id="KW-1185">Reference proteome</keyword>
<organism evidence="5 6">
    <name type="scientific">Blattamonas nauphoetae</name>
    <dbReference type="NCBI Taxonomy" id="2049346"/>
    <lineage>
        <taxon>Eukaryota</taxon>
        <taxon>Metamonada</taxon>
        <taxon>Preaxostyla</taxon>
        <taxon>Oxymonadida</taxon>
        <taxon>Blattamonas</taxon>
    </lineage>
</organism>
<dbReference type="Proteomes" id="UP001281761">
    <property type="component" value="Unassembled WGS sequence"/>
</dbReference>
<keyword evidence="3" id="KW-0687">Ribonucleoprotein</keyword>
<reference evidence="5 6" key="1">
    <citation type="journal article" date="2022" name="bioRxiv">
        <title>Genomics of Preaxostyla Flagellates Illuminates Evolutionary Transitions and the Path Towards Mitochondrial Loss.</title>
        <authorList>
            <person name="Novak L.V.F."/>
            <person name="Treitli S.C."/>
            <person name="Pyrih J."/>
            <person name="Halakuc P."/>
            <person name="Pipaliya S.V."/>
            <person name="Vacek V."/>
            <person name="Brzon O."/>
            <person name="Soukal P."/>
            <person name="Eme L."/>
            <person name="Dacks J.B."/>
            <person name="Karnkowska A."/>
            <person name="Elias M."/>
            <person name="Hampl V."/>
        </authorList>
    </citation>
    <scope>NUCLEOTIDE SEQUENCE [LARGE SCALE GENOMIC DNA]</scope>
    <source>
        <strain evidence="5">NAU3</strain>
        <tissue evidence="5">Gut</tissue>
    </source>
</reference>
<evidence type="ECO:0000313" key="6">
    <source>
        <dbReference type="Proteomes" id="UP001281761"/>
    </source>
</evidence>
<dbReference type="SUPFAM" id="SSF50104">
    <property type="entry name" value="Translation proteins SH3-like domain"/>
    <property type="match status" value="1"/>
</dbReference>
<evidence type="ECO:0000256" key="3">
    <source>
        <dbReference type="ARBA" id="ARBA00023274"/>
    </source>
</evidence>
<dbReference type="CDD" id="cd06089">
    <property type="entry name" value="KOW_RPL26"/>
    <property type="match status" value="1"/>
</dbReference>
<evidence type="ECO:0000256" key="4">
    <source>
        <dbReference type="SAM" id="MobiDB-lite"/>
    </source>
</evidence>
<dbReference type="Gene3D" id="2.30.30.30">
    <property type="match status" value="1"/>
</dbReference>
<comment type="caution">
    <text evidence="5">The sequence shown here is derived from an EMBL/GenBank/DDBJ whole genome shotgun (WGS) entry which is preliminary data.</text>
</comment>
<dbReference type="InterPro" id="IPR008991">
    <property type="entry name" value="Translation_prot_SH3-like_sf"/>
</dbReference>
<gene>
    <name evidence="5" type="ORF">BLNAU_761</name>
</gene>
<dbReference type="GO" id="GO:0005840">
    <property type="term" value="C:ribosome"/>
    <property type="evidence" value="ECO:0007669"/>
    <property type="project" value="UniProtKB-KW"/>
</dbReference>
<dbReference type="InterPro" id="IPR014722">
    <property type="entry name" value="Rib_uL2_dom2"/>
</dbReference>
<feature type="region of interest" description="Disordered" evidence="4">
    <location>
        <begin position="1"/>
        <end position="20"/>
    </location>
</feature>
<dbReference type="Pfam" id="PF16906">
    <property type="entry name" value="Ribosomal_L26"/>
    <property type="match status" value="1"/>
</dbReference>
<dbReference type="PANTHER" id="PTHR11143">
    <property type="entry name" value="60S RIBOSOMAL PROTEIN L26 FAMILY MEMBER"/>
    <property type="match status" value="1"/>
</dbReference>
<evidence type="ECO:0000256" key="2">
    <source>
        <dbReference type="ARBA" id="ARBA00022980"/>
    </source>
</evidence>
<proteinExistence type="inferred from homology"/>
<evidence type="ECO:0000256" key="1">
    <source>
        <dbReference type="ARBA" id="ARBA00010618"/>
    </source>
</evidence>
<dbReference type="InterPro" id="IPR041988">
    <property type="entry name" value="Ribosomal_uL24_KOW"/>
</dbReference>
<accession>A0ABQ9YKE2</accession>
<feature type="compositionally biased region" description="Low complexity" evidence="4">
    <location>
        <begin position="1"/>
        <end position="11"/>
    </location>
</feature>
<name>A0ABQ9YKE2_9EUKA</name>
<comment type="similarity">
    <text evidence="1">Belongs to the universal ribosomal protein uL24 family.</text>
</comment>
<evidence type="ECO:0000313" key="5">
    <source>
        <dbReference type="EMBL" id="KAK2964230.1"/>
    </source>
</evidence>
<sequence length="143" mass="16365">MKFNSKVSSSRRVQRKAHFSASSSEKRLALSSHLSKELRTKYKIRSLPIRKDDEVRIMVGKKKDLVGKVINVRRKHNIIEIDRLTKDKANGQSVRVPIHPSNVEIKTLKLTADRKKLIARRAAVRARDADKGKITQTEAMQID</sequence>
<dbReference type="InterPro" id="IPR005756">
    <property type="entry name" value="Ribosomal_uL24_euk/arc"/>
</dbReference>
<dbReference type="NCBIfam" id="TIGR01080">
    <property type="entry name" value="rplX_A_E"/>
    <property type="match status" value="1"/>
</dbReference>
<keyword evidence="2 5" id="KW-0689">Ribosomal protein</keyword>